<proteinExistence type="predicted"/>
<reference evidence="2 3" key="1">
    <citation type="journal article" date="2011" name="Science">
        <title>The ecoresponsive genome of Daphnia pulex.</title>
        <authorList>
            <person name="Colbourne J.K."/>
            <person name="Pfrender M.E."/>
            <person name="Gilbert D."/>
            <person name="Thomas W.K."/>
            <person name="Tucker A."/>
            <person name="Oakley T.H."/>
            <person name="Tokishita S."/>
            <person name="Aerts A."/>
            <person name="Arnold G.J."/>
            <person name="Basu M.K."/>
            <person name="Bauer D.J."/>
            <person name="Caceres C.E."/>
            <person name="Carmel L."/>
            <person name="Casola C."/>
            <person name="Choi J.H."/>
            <person name="Detter J.C."/>
            <person name="Dong Q."/>
            <person name="Dusheyko S."/>
            <person name="Eads B.D."/>
            <person name="Frohlich T."/>
            <person name="Geiler-Samerotte K.A."/>
            <person name="Gerlach D."/>
            <person name="Hatcher P."/>
            <person name="Jogdeo S."/>
            <person name="Krijgsveld J."/>
            <person name="Kriventseva E.V."/>
            <person name="Kultz D."/>
            <person name="Laforsch C."/>
            <person name="Lindquist E."/>
            <person name="Lopez J."/>
            <person name="Manak J.R."/>
            <person name="Muller J."/>
            <person name="Pangilinan J."/>
            <person name="Patwardhan R.P."/>
            <person name="Pitluck S."/>
            <person name="Pritham E.J."/>
            <person name="Rechtsteiner A."/>
            <person name="Rho M."/>
            <person name="Rogozin I.B."/>
            <person name="Sakarya O."/>
            <person name="Salamov A."/>
            <person name="Schaack S."/>
            <person name="Shapiro H."/>
            <person name="Shiga Y."/>
            <person name="Skalitzky C."/>
            <person name="Smith Z."/>
            <person name="Souvorov A."/>
            <person name="Sung W."/>
            <person name="Tang Z."/>
            <person name="Tsuchiya D."/>
            <person name="Tu H."/>
            <person name="Vos H."/>
            <person name="Wang M."/>
            <person name="Wolf Y.I."/>
            <person name="Yamagata H."/>
            <person name="Yamada T."/>
            <person name="Ye Y."/>
            <person name="Shaw J.R."/>
            <person name="Andrews J."/>
            <person name="Crease T.J."/>
            <person name="Tang H."/>
            <person name="Lucas S.M."/>
            <person name="Robertson H.M."/>
            <person name="Bork P."/>
            <person name="Koonin E.V."/>
            <person name="Zdobnov E.M."/>
            <person name="Grigoriev I.V."/>
            <person name="Lynch M."/>
            <person name="Boore J.L."/>
        </authorList>
    </citation>
    <scope>NUCLEOTIDE SEQUENCE [LARGE SCALE GENOMIC DNA]</scope>
</reference>
<dbReference type="Pfam" id="PF22296">
    <property type="entry name" value="bAvd"/>
    <property type="match status" value="1"/>
</dbReference>
<dbReference type="EMBL" id="GL735854">
    <property type="protein sequence ID" value="EFX60653.1"/>
    <property type="molecule type" value="Genomic_DNA"/>
</dbReference>
<dbReference type="HOGENOM" id="CLU_2029030_0_0_1"/>
<organism evidence="2 3">
    <name type="scientific">Daphnia pulex</name>
    <name type="common">Water flea</name>
    <dbReference type="NCBI Taxonomy" id="6669"/>
    <lineage>
        <taxon>Eukaryota</taxon>
        <taxon>Metazoa</taxon>
        <taxon>Ecdysozoa</taxon>
        <taxon>Arthropoda</taxon>
        <taxon>Crustacea</taxon>
        <taxon>Branchiopoda</taxon>
        <taxon>Diplostraca</taxon>
        <taxon>Cladocera</taxon>
        <taxon>Anomopoda</taxon>
        <taxon>Daphniidae</taxon>
        <taxon>Daphnia</taxon>
    </lineage>
</organism>
<keyword evidence="3" id="KW-1185">Reference proteome</keyword>
<dbReference type="Proteomes" id="UP000000305">
    <property type="component" value="Unassembled WGS sequence"/>
</dbReference>
<dbReference type="Gene3D" id="1.20.1440.60">
    <property type="entry name" value="23S rRNA-intervening sequence"/>
    <property type="match status" value="1"/>
</dbReference>
<dbReference type="InParanoid" id="E9I5S7"/>
<protein>
    <recommendedName>
        <fullName evidence="1">bAvd-like domain-containing protein</fullName>
    </recommendedName>
</protein>
<dbReference type="InterPro" id="IPR036583">
    <property type="entry name" value="23S_rRNA_IVS_sf"/>
</dbReference>
<dbReference type="AlphaFoldDB" id="E9I5S7"/>
<dbReference type="KEGG" id="dpx:DAPPUDRAFT_342160"/>
<feature type="domain" description="bAvd-like" evidence="1">
    <location>
        <begin position="9"/>
        <end position="107"/>
    </location>
</feature>
<evidence type="ECO:0000259" key="1">
    <source>
        <dbReference type="Pfam" id="PF22296"/>
    </source>
</evidence>
<gene>
    <name evidence="2" type="ORF">DAPPUDRAFT_342160</name>
</gene>
<dbReference type="InterPro" id="IPR055360">
    <property type="entry name" value="bAvd"/>
</dbReference>
<evidence type="ECO:0000313" key="3">
    <source>
        <dbReference type="Proteomes" id="UP000000305"/>
    </source>
</evidence>
<name>E9I5S7_DAPPU</name>
<accession>E9I5S7</accession>
<evidence type="ECO:0000313" key="2">
    <source>
        <dbReference type="EMBL" id="EFX60653.1"/>
    </source>
</evidence>
<sequence length="122" mass="13545">MQLPPVYSKAYHLSESLLKCTAHFPKQHRPTLGRRIEDSALDLATQLRRFLLGSAPRELPSLLATVDDLKVYLQLAHELTCLSHAQYHELSQSVSIIGKMLGGMKRYLDGGTNTEAIGQSPC</sequence>
<dbReference type="SUPFAM" id="SSF158446">
    <property type="entry name" value="IVS-encoded protein-like"/>
    <property type="match status" value="1"/>
</dbReference>